<proteinExistence type="predicted"/>
<reference evidence="2 3" key="1">
    <citation type="submission" date="2021-05" db="EMBL/GenBank/DDBJ databases">
        <title>Comparative genomic studies on the polysaccharide-degrading batcterial strains of the Flammeovirga genus.</title>
        <authorList>
            <person name="Zewei F."/>
            <person name="Zheng Z."/>
            <person name="Yu L."/>
            <person name="Ruyue G."/>
            <person name="Yanhong M."/>
            <person name="Yuanyuan C."/>
            <person name="Jingyan G."/>
            <person name="Wenjun H."/>
        </authorList>
    </citation>
    <scope>NUCLEOTIDE SEQUENCE [LARGE SCALE GENOMIC DNA]</scope>
    <source>
        <strain evidence="2 3">YS10</strain>
        <plasmid evidence="2 3">p1</plasmid>
    </source>
</reference>
<geneLocation type="plasmid" evidence="2 3">
    <name>p1</name>
</geneLocation>
<evidence type="ECO:0000313" key="3">
    <source>
        <dbReference type="Proteomes" id="UP000682802"/>
    </source>
</evidence>
<evidence type="ECO:0000313" key="2">
    <source>
        <dbReference type="EMBL" id="QWG10496.1"/>
    </source>
</evidence>
<dbReference type="Proteomes" id="UP000682802">
    <property type="component" value="Plasmid p1"/>
</dbReference>
<dbReference type="Pfam" id="PF14436">
    <property type="entry name" value="EndoU_bacteria"/>
    <property type="match status" value="1"/>
</dbReference>
<gene>
    <name evidence="2" type="ORF">KM029_26340</name>
</gene>
<feature type="domain" description="Bacterial EndoU nuclease" evidence="1">
    <location>
        <begin position="7"/>
        <end position="70"/>
    </location>
</feature>
<organism evidence="2 3">
    <name type="scientific">Flammeovirga kamogawensis</name>
    <dbReference type="NCBI Taxonomy" id="373891"/>
    <lineage>
        <taxon>Bacteria</taxon>
        <taxon>Pseudomonadati</taxon>
        <taxon>Bacteroidota</taxon>
        <taxon>Cytophagia</taxon>
        <taxon>Cytophagales</taxon>
        <taxon>Flammeovirgaceae</taxon>
        <taxon>Flammeovirga</taxon>
    </lineage>
</organism>
<keyword evidence="3" id="KW-1185">Reference proteome</keyword>
<sequence length="73" mass="8160">MTVGTIKKSIFFPDSWSPEKIQAEIAHGFQNKQFVRSQNNGADIFHGTMTDGTTVEFAIKNNVIESTYPNLNP</sequence>
<accession>A0ABX8H3X9</accession>
<evidence type="ECO:0000259" key="1">
    <source>
        <dbReference type="Pfam" id="PF14436"/>
    </source>
</evidence>
<keyword evidence="2" id="KW-0614">Plasmid</keyword>
<dbReference type="EMBL" id="CP076130">
    <property type="protein sequence ID" value="QWG10496.1"/>
    <property type="molecule type" value="Genomic_DNA"/>
</dbReference>
<dbReference type="InterPro" id="IPR029501">
    <property type="entry name" value="EndoU_bac"/>
</dbReference>
<name>A0ABX8H3X9_9BACT</name>
<protein>
    <submittedName>
        <fullName evidence="2">EndoU domain-containing protein</fullName>
    </submittedName>
</protein>